<dbReference type="GO" id="GO:0019481">
    <property type="term" value="P:L-alanine catabolic process, by transamination"/>
    <property type="evidence" value="ECO:0007669"/>
    <property type="project" value="TreeGrafter"/>
</dbReference>
<dbReference type="Proteomes" id="UP001327560">
    <property type="component" value="Chromosome 1"/>
</dbReference>
<dbReference type="InterPro" id="IPR005814">
    <property type="entry name" value="Aminotrans_3"/>
</dbReference>
<evidence type="ECO:0000256" key="6">
    <source>
        <dbReference type="ARBA" id="ARBA00022576"/>
    </source>
</evidence>
<dbReference type="InterPro" id="IPR015424">
    <property type="entry name" value="PyrdxlP-dep_Trfase"/>
</dbReference>
<dbReference type="EMBL" id="CP136890">
    <property type="protein sequence ID" value="WOK93310.1"/>
    <property type="molecule type" value="Genomic_DNA"/>
</dbReference>
<dbReference type="PROSITE" id="PS00600">
    <property type="entry name" value="AA_TRANSFER_CLASS_3"/>
    <property type="match status" value="1"/>
</dbReference>
<keyword evidence="7" id="KW-0808">Transferase</keyword>
<evidence type="ECO:0000256" key="1">
    <source>
        <dbReference type="ARBA" id="ARBA00001933"/>
    </source>
</evidence>
<dbReference type="InterPro" id="IPR049704">
    <property type="entry name" value="Aminotrans_3_PPA_site"/>
</dbReference>
<evidence type="ECO:0000256" key="10">
    <source>
        <dbReference type="ARBA" id="ARBA00023128"/>
    </source>
</evidence>
<dbReference type="InterPro" id="IPR015421">
    <property type="entry name" value="PyrdxlP-dep_Trfase_major"/>
</dbReference>
<comment type="cofactor">
    <cofactor evidence="1">
        <name>pyridoxal 5'-phosphate</name>
        <dbReference type="ChEBI" id="CHEBI:597326"/>
    </cofactor>
</comment>
<evidence type="ECO:0000256" key="2">
    <source>
        <dbReference type="ARBA" id="ARBA00004173"/>
    </source>
</evidence>
<comment type="subcellular location">
    <subcellularLocation>
        <location evidence="2">Mitochondrion</location>
    </subcellularLocation>
</comment>
<keyword evidence="10" id="KW-0496">Mitochondrion</keyword>
<keyword evidence="6 11" id="KW-0032">Aminotransferase</keyword>
<dbReference type="PANTHER" id="PTHR45688">
    <property type="match status" value="1"/>
</dbReference>
<proteinExistence type="inferred from homology"/>
<dbReference type="EC" id="2.6.1.44" evidence="5"/>
<evidence type="ECO:0000256" key="8">
    <source>
        <dbReference type="ARBA" id="ARBA00022898"/>
    </source>
</evidence>
<evidence type="ECO:0000313" key="11">
    <source>
        <dbReference type="EMBL" id="WOK93310.1"/>
    </source>
</evidence>
<dbReference type="AlphaFoldDB" id="A0AAQ3Q1Q7"/>
<keyword evidence="8" id="KW-0663">Pyridoxal phosphate</keyword>
<evidence type="ECO:0000256" key="9">
    <source>
        <dbReference type="ARBA" id="ARBA00022946"/>
    </source>
</evidence>
<reference evidence="11 12" key="1">
    <citation type="submission" date="2023-10" db="EMBL/GenBank/DDBJ databases">
        <title>Chromosome-scale genome assembly provides insights into flower coloration mechanisms of Canna indica.</title>
        <authorList>
            <person name="Li C."/>
        </authorList>
    </citation>
    <scope>NUCLEOTIDE SEQUENCE [LARGE SCALE GENOMIC DNA]</scope>
    <source>
        <tissue evidence="11">Flower</tissue>
    </source>
</reference>
<dbReference type="PANTHER" id="PTHR45688:SF3">
    <property type="entry name" value="ALANINE--GLYOXYLATE AMINOTRANSFERASE 2, MITOCHONDRIAL"/>
    <property type="match status" value="1"/>
</dbReference>
<keyword evidence="9" id="KW-0809">Transit peptide</keyword>
<evidence type="ECO:0000256" key="7">
    <source>
        <dbReference type="ARBA" id="ARBA00022679"/>
    </source>
</evidence>
<comment type="subunit">
    <text evidence="4">Homotetramer.</text>
</comment>
<keyword evidence="12" id="KW-1185">Reference proteome</keyword>
<evidence type="ECO:0000256" key="3">
    <source>
        <dbReference type="ARBA" id="ARBA00008954"/>
    </source>
</evidence>
<comment type="similarity">
    <text evidence="3">Belongs to the class-III pyridoxal-phosphate-dependent aminotransferase family.</text>
</comment>
<evidence type="ECO:0000256" key="5">
    <source>
        <dbReference type="ARBA" id="ARBA00013049"/>
    </source>
</evidence>
<accession>A0AAQ3Q1Q7</accession>
<dbReference type="Pfam" id="PF00202">
    <property type="entry name" value="Aminotran_3"/>
    <property type="match status" value="1"/>
</dbReference>
<dbReference type="GO" id="GO:0005739">
    <property type="term" value="C:mitochondrion"/>
    <property type="evidence" value="ECO:0007669"/>
    <property type="project" value="UniProtKB-SubCell"/>
</dbReference>
<dbReference type="GO" id="GO:0030170">
    <property type="term" value="F:pyridoxal phosphate binding"/>
    <property type="evidence" value="ECO:0007669"/>
    <property type="project" value="InterPro"/>
</dbReference>
<protein>
    <recommendedName>
        <fullName evidence="5">alanine--glyoxylate transaminase</fullName>
        <ecNumber evidence="5">2.6.1.44</ecNumber>
    </recommendedName>
</protein>
<dbReference type="SUPFAM" id="SSF53383">
    <property type="entry name" value="PLP-dependent transferases"/>
    <property type="match status" value="1"/>
</dbReference>
<sequence>MRTEEGRHPLLLSSETLVHFVFSFSENVPPAKFVAEGCPIRGTAWAAARSWPRLRVSILAAVRPSTAVVQGNAGRFGSLEAKEVSRAIVALLLPKACKLLSLALLNIMEGKMQYLYDEAGKRYLDVFAGIVTGVGRAVELAPGYLKLVYDIVRKADGVCIADEVQSGFGRTGSHYWGFETQGVIPDIVTMAKGIGNGLPLGAVVTTPEIASVMLQKIQLNTFGGNPVCSTGGLVVLNVLDMEKRQSHCADVGSHLIG</sequence>
<dbReference type="GO" id="GO:0008453">
    <property type="term" value="F:alanine-glyoxylate transaminase activity"/>
    <property type="evidence" value="ECO:0007669"/>
    <property type="project" value="UniProtKB-EC"/>
</dbReference>
<dbReference type="InterPro" id="IPR015422">
    <property type="entry name" value="PyrdxlP-dep_Trfase_small"/>
</dbReference>
<dbReference type="GO" id="GO:0009436">
    <property type="term" value="P:glyoxylate catabolic process"/>
    <property type="evidence" value="ECO:0007669"/>
    <property type="project" value="TreeGrafter"/>
</dbReference>
<evidence type="ECO:0000256" key="4">
    <source>
        <dbReference type="ARBA" id="ARBA00011881"/>
    </source>
</evidence>
<dbReference type="Gene3D" id="3.40.640.10">
    <property type="entry name" value="Type I PLP-dependent aspartate aminotransferase-like (Major domain)"/>
    <property type="match status" value="1"/>
</dbReference>
<evidence type="ECO:0000313" key="12">
    <source>
        <dbReference type="Proteomes" id="UP001327560"/>
    </source>
</evidence>
<name>A0AAQ3Q1Q7_9LILI</name>
<gene>
    <name evidence="11" type="ORF">Cni_G02007</name>
</gene>
<organism evidence="11 12">
    <name type="scientific">Canna indica</name>
    <name type="common">Indian-shot</name>
    <dbReference type="NCBI Taxonomy" id="4628"/>
    <lineage>
        <taxon>Eukaryota</taxon>
        <taxon>Viridiplantae</taxon>
        <taxon>Streptophyta</taxon>
        <taxon>Embryophyta</taxon>
        <taxon>Tracheophyta</taxon>
        <taxon>Spermatophyta</taxon>
        <taxon>Magnoliopsida</taxon>
        <taxon>Liliopsida</taxon>
        <taxon>Zingiberales</taxon>
        <taxon>Cannaceae</taxon>
        <taxon>Canna</taxon>
    </lineage>
</organism>
<dbReference type="Gene3D" id="3.90.1150.10">
    <property type="entry name" value="Aspartate Aminotransferase, domain 1"/>
    <property type="match status" value="1"/>
</dbReference>